<dbReference type="SUPFAM" id="SSF140996">
    <property type="entry name" value="Hermes dimerisation domain"/>
    <property type="match status" value="1"/>
</dbReference>
<sequence length="586" mass="66741">MEDDDGSVVIDDDDAGNSQGPAPQGFDPPKLNQGKSWVWKHFSDKEVKKNGQTFVGKACNYCSVVYDLRKSMGSTKTLQTHIRNKHPSKETTMMSGTSVSSYFKPENPQKFDEEQMKSALVDWITSSDQPFSEVENEEFRKFVTSLNPMAQIPTRKTLKKWILELYLDKKDKLINLIQGMESKISITLDSWTSPSQMAFMCITAHYISQDWKQIQLVLDFILALVTDNASNNNTLCRAFAESNKKFCPKDHHTRCIAHIIHLAVTAFINGLKAPPLDSEETDFQPIGAVNKLRKLVVKIRVSPQRRQKFLTACKTSNLKEIALILDCKTRWNSTYEMIMRAIQLKPAVEIMASWEPELRSLALDEHEWATLESTSRFLEIFENASTYLCGDKYPTIQYLIPVYNYLLENIAEFNKSTNQAAEFQSAVMIKSPRSFFKDKNWTQGSIDAVQEKTQQVFTNYAISPVEMSPEKVPTQECSTSLVAQLYKKRKLDERSEFDRYMALPVIAHENNGVPCNRLEWWKANESQFPGLAKMSRDYLATPATSAPSERAFSSAKLLIGNRYKLSSGTISECMCLKSWAKSKILD</sequence>
<dbReference type="InterPro" id="IPR012337">
    <property type="entry name" value="RNaseH-like_sf"/>
</dbReference>
<evidence type="ECO:0000313" key="13">
    <source>
        <dbReference type="Proteomes" id="UP000198287"/>
    </source>
</evidence>
<keyword evidence="3 9" id="KW-0863">Zinc-finger</keyword>
<dbReference type="InterPro" id="IPR008906">
    <property type="entry name" value="HATC_C_dom"/>
</dbReference>
<evidence type="ECO:0000256" key="3">
    <source>
        <dbReference type="ARBA" id="ARBA00022771"/>
    </source>
</evidence>
<comment type="caution">
    <text evidence="12">The sequence shown here is derived from an EMBL/GenBank/DDBJ whole genome shotgun (WGS) entry which is preliminary data.</text>
</comment>
<evidence type="ECO:0000256" key="8">
    <source>
        <dbReference type="ARBA" id="ARBA00023242"/>
    </source>
</evidence>
<dbReference type="GO" id="GO:0003677">
    <property type="term" value="F:DNA binding"/>
    <property type="evidence" value="ECO:0007669"/>
    <property type="project" value="UniProtKB-KW"/>
</dbReference>
<evidence type="ECO:0000256" key="9">
    <source>
        <dbReference type="PROSITE-ProRule" id="PRU00027"/>
    </source>
</evidence>
<keyword evidence="6" id="KW-0238">DNA-binding</keyword>
<dbReference type="AlphaFoldDB" id="A0A226D9P7"/>
<evidence type="ECO:0000256" key="1">
    <source>
        <dbReference type="ARBA" id="ARBA00004123"/>
    </source>
</evidence>
<evidence type="ECO:0000259" key="11">
    <source>
        <dbReference type="PROSITE" id="PS50808"/>
    </source>
</evidence>
<keyword evidence="5" id="KW-0805">Transcription regulation</keyword>
<evidence type="ECO:0000256" key="10">
    <source>
        <dbReference type="SAM" id="MobiDB-lite"/>
    </source>
</evidence>
<feature type="compositionally biased region" description="Acidic residues" evidence="10">
    <location>
        <begin position="1"/>
        <end position="15"/>
    </location>
</feature>
<keyword evidence="7" id="KW-0804">Transcription</keyword>
<dbReference type="OMA" id="RIHENSK"/>
<keyword evidence="8" id="KW-0539">Nucleus</keyword>
<evidence type="ECO:0000256" key="6">
    <source>
        <dbReference type="ARBA" id="ARBA00023125"/>
    </source>
</evidence>
<organism evidence="12 13">
    <name type="scientific">Folsomia candida</name>
    <name type="common">Springtail</name>
    <dbReference type="NCBI Taxonomy" id="158441"/>
    <lineage>
        <taxon>Eukaryota</taxon>
        <taxon>Metazoa</taxon>
        <taxon>Ecdysozoa</taxon>
        <taxon>Arthropoda</taxon>
        <taxon>Hexapoda</taxon>
        <taxon>Collembola</taxon>
        <taxon>Entomobryomorpha</taxon>
        <taxon>Isotomoidea</taxon>
        <taxon>Isotomidae</taxon>
        <taxon>Proisotominae</taxon>
        <taxon>Folsomia</taxon>
    </lineage>
</organism>
<keyword evidence="13" id="KW-1185">Reference proteome</keyword>
<evidence type="ECO:0000313" key="12">
    <source>
        <dbReference type="EMBL" id="OXA41574.1"/>
    </source>
</evidence>
<evidence type="ECO:0000256" key="4">
    <source>
        <dbReference type="ARBA" id="ARBA00022833"/>
    </source>
</evidence>
<dbReference type="PANTHER" id="PTHR46481:SF10">
    <property type="entry name" value="ZINC FINGER BED DOMAIN-CONTAINING PROTEIN 39"/>
    <property type="match status" value="1"/>
</dbReference>
<feature type="region of interest" description="Disordered" evidence="10">
    <location>
        <begin position="1"/>
        <end position="34"/>
    </location>
</feature>
<name>A0A226D9P7_FOLCA</name>
<dbReference type="InterPro" id="IPR003656">
    <property type="entry name" value="Znf_BED"/>
</dbReference>
<dbReference type="GO" id="GO:0008270">
    <property type="term" value="F:zinc ion binding"/>
    <property type="evidence" value="ECO:0007669"/>
    <property type="project" value="UniProtKB-KW"/>
</dbReference>
<gene>
    <name evidence="12" type="ORF">Fcan01_23762</name>
</gene>
<dbReference type="EMBL" id="LNIX01000029">
    <property type="protein sequence ID" value="OXA41574.1"/>
    <property type="molecule type" value="Genomic_DNA"/>
</dbReference>
<feature type="domain" description="BED-type" evidence="11">
    <location>
        <begin position="33"/>
        <end position="93"/>
    </location>
</feature>
<evidence type="ECO:0000256" key="7">
    <source>
        <dbReference type="ARBA" id="ARBA00023163"/>
    </source>
</evidence>
<dbReference type="OrthoDB" id="1607513at2759"/>
<reference evidence="12 13" key="1">
    <citation type="submission" date="2015-12" db="EMBL/GenBank/DDBJ databases">
        <title>The genome of Folsomia candida.</title>
        <authorList>
            <person name="Faddeeva A."/>
            <person name="Derks M.F."/>
            <person name="Anvar Y."/>
            <person name="Smit S."/>
            <person name="Van Straalen N."/>
            <person name="Roelofs D."/>
        </authorList>
    </citation>
    <scope>NUCLEOTIDE SEQUENCE [LARGE SCALE GENOMIC DNA]</scope>
    <source>
        <strain evidence="12 13">VU population</strain>
        <tissue evidence="12">Whole body</tissue>
    </source>
</reference>
<comment type="subcellular location">
    <subcellularLocation>
        <location evidence="1">Nucleus</location>
    </subcellularLocation>
</comment>
<dbReference type="STRING" id="158441.A0A226D9P7"/>
<dbReference type="Pfam" id="PF05699">
    <property type="entry name" value="Dimer_Tnp_hAT"/>
    <property type="match status" value="1"/>
</dbReference>
<evidence type="ECO:0000256" key="2">
    <source>
        <dbReference type="ARBA" id="ARBA00022723"/>
    </source>
</evidence>
<keyword evidence="2" id="KW-0479">Metal-binding</keyword>
<dbReference type="SUPFAM" id="SSF53098">
    <property type="entry name" value="Ribonuclease H-like"/>
    <property type="match status" value="1"/>
</dbReference>
<dbReference type="Proteomes" id="UP000198287">
    <property type="component" value="Unassembled WGS sequence"/>
</dbReference>
<dbReference type="GO" id="GO:0005634">
    <property type="term" value="C:nucleus"/>
    <property type="evidence" value="ECO:0007669"/>
    <property type="project" value="UniProtKB-SubCell"/>
</dbReference>
<proteinExistence type="predicted"/>
<accession>A0A226D9P7</accession>
<dbReference type="InterPro" id="IPR052035">
    <property type="entry name" value="ZnF_BED_domain_contain"/>
</dbReference>
<evidence type="ECO:0000256" key="5">
    <source>
        <dbReference type="ARBA" id="ARBA00023015"/>
    </source>
</evidence>
<dbReference type="PANTHER" id="PTHR46481">
    <property type="entry name" value="ZINC FINGER BED DOMAIN-CONTAINING PROTEIN 4"/>
    <property type="match status" value="1"/>
</dbReference>
<dbReference type="PROSITE" id="PS50808">
    <property type="entry name" value="ZF_BED"/>
    <property type="match status" value="1"/>
</dbReference>
<dbReference type="SMART" id="SM00614">
    <property type="entry name" value="ZnF_BED"/>
    <property type="match status" value="1"/>
</dbReference>
<dbReference type="GO" id="GO:0046983">
    <property type="term" value="F:protein dimerization activity"/>
    <property type="evidence" value="ECO:0007669"/>
    <property type="project" value="InterPro"/>
</dbReference>
<keyword evidence="4" id="KW-0862">Zinc</keyword>
<protein>
    <submittedName>
        <fullName evidence="12">Putative AC transposase</fullName>
    </submittedName>
</protein>